<organism evidence="2 3">
    <name type="scientific">Sphingobium phenoxybenzoativorans</name>
    <dbReference type="NCBI Taxonomy" id="1592790"/>
    <lineage>
        <taxon>Bacteria</taxon>
        <taxon>Pseudomonadati</taxon>
        <taxon>Pseudomonadota</taxon>
        <taxon>Alphaproteobacteria</taxon>
        <taxon>Sphingomonadales</taxon>
        <taxon>Sphingomonadaceae</taxon>
        <taxon>Sphingobium</taxon>
    </lineage>
</organism>
<dbReference type="InterPro" id="IPR011042">
    <property type="entry name" value="6-blade_b-propeller_TolB-like"/>
</dbReference>
<dbReference type="KEGG" id="spph:KFK14_05265"/>
<reference evidence="2" key="1">
    <citation type="submission" date="2021-04" db="EMBL/GenBank/DDBJ databases">
        <title>Isolation of p-tert-butylphenol degrading bacteria Sphingobium phenoxybenzoativorans Tas13 from active sludge.</title>
        <authorList>
            <person name="Li Y."/>
        </authorList>
    </citation>
    <scope>NUCLEOTIDE SEQUENCE</scope>
    <source>
        <strain evidence="2">Tas13</strain>
    </source>
</reference>
<keyword evidence="3" id="KW-1185">Reference proteome</keyword>
<gene>
    <name evidence="2" type="ORF">KFK14_05265</name>
</gene>
<evidence type="ECO:0000313" key="3">
    <source>
        <dbReference type="Proteomes" id="UP000681425"/>
    </source>
</evidence>
<evidence type="ECO:0000259" key="1">
    <source>
        <dbReference type="Pfam" id="PF08450"/>
    </source>
</evidence>
<dbReference type="AlphaFoldDB" id="A0A975Q2M8"/>
<dbReference type="Gene3D" id="2.120.10.30">
    <property type="entry name" value="TolB, C-terminal domain"/>
    <property type="match status" value="1"/>
</dbReference>
<accession>A0A975Q2M8</accession>
<dbReference type="Pfam" id="PF08450">
    <property type="entry name" value="SGL"/>
    <property type="match status" value="1"/>
</dbReference>
<proteinExistence type="predicted"/>
<dbReference type="RefSeq" id="WP_212610141.1">
    <property type="nucleotide sequence ID" value="NZ_CP073910.1"/>
</dbReference>
<name>A0A975Q2M8_9SPHN</name>
<sequence>MVTAGELTEFASGLQFPEGPIALDDGSLLVVEIARGTLSRITPGGAIQIIAQLGGGPNGAALGPDGRCYLCNNGGVAFQQGKGRYIPVGPAPDHAGGWIEAVDLTTGKAERLYDTCDGHRLVAPNDIVFDATGGFWFTDLGTTHGRDRRSDPGALYYAAADGSSISQAIFPLDGPNGVGLSPDGTGLYVAESNTGRLWAFGVEAPGKLKNYAGMPPWKRGNLLWTPGYYAMFDSLAVDDEGFIYVADIPYGGLSVVSPQGVLVEQIATGDELTTNICFGAVQRDTIFITLSSTGRIAFGKSKRKGLRLHWTA</sequence>
<dbReference type="InterPro" id="IPR013658">
    <property type="entry name" value="SGL"/>
</dbReference>
<evidence type="ECO:0000313" key="2">
    <source>
        <dbReference type="EMBL" id="QUT06851.1"/>
    </source>
</evidence>
<feature type="domain" description="SMP-30/Gluconolactonase/LRE-like region" evidence="1">
    <location>
        <begin position="16"/>
        <end position="291"/>
    </location>
</feature>
<dbReference type="InterPro" id="IPR051262">
    <property type="entry name" value="SMP-30/CGR1_Lactonase"/>
</dbReference>
<dbReference type="EMBL" id="CP073910">
    <property type="protein sequence ID" value="QUT06851.1"/>
    <property type="molecule type" value="Genomic_DNA"/>
</dbReference>
<dbReference type="SUPFAM" id="SSF63829">
    <property type="entry name" value="Calcium-dependent phosphotriesterase"/>
    <property type="match status" value="1"/>
</dbReference>
<dbReference type="PANTHER" id="PTHR47572:SF5">
    <property type="entry name" value="BLR2277 PROTEIN"/>
    <property type="match status" value="1"/>
</dbReference>
<dbReference type="PANTHER" id="PTHR47572">
    <property type="entry name" value="LIPOPROTEIN-RELATED"/>
    <property type="match status" value="1"/>
</dbReference>
<protein>
    <submittedName>
        <fullName evidence="2">SMP-30/gluconolactonase/LRE family protein</fullName>
    </submittedName>
</protein>
<dbReference type="Proteomes" id="UP000681425">
    <property type="component" value="Chromosome"/>
</dbReference>